<proteinExistence type="predicted"/>
<evidence type="ECO:0000259" key="1">
    <source>
        <dbReference type="Pfam" id="PF02893"/>
    </source>
</evidence>
<organism evidence="2 3">
    <name type="scientific">Intoshia linei</name>
    <dbReference type="NCBI Taxonomy" id="1819745"/>
    <lineage>
        <taxon>Eukaryota</taxon>
        <taxon>Metazoa</taxon>
        <taxon>Spiralia</taxon>
        <taxon>Lophotrochozoa</taxon>
        <taxon>Mesozoa</taxon>
        <taxon>Orthonectida</taxon>
        <taxon>Rhopaluridae</taxon>
        <taxon>Intoshia</taxon>
    </lineage>
</organism>
<accession>A0A177APZ8</accession>
<sequence length="214" mass="25054">MSNLDWITDTITVIDESKWMVIRENLLFVLLRKESRLLGIKIISGDANLSFKKCSSVLMLKMNISGKYFILKIFDKFYSEKCINEAWEFLTITFLINEYTQEFNAKNALKICKKLERINFSHGKKHTSSSSSNNVIEESKEFNESKLLYLNEFKRYSRDDLISYHNCTLFVGKIPKYGILFLSSTYACFLANWPQSSKLVIPLAEIKKAYIRRF</sequence>
<keyword evidence="3" id="KW-1185">Reference proteome</keyword>
<dbReference type="Proteomes" id="UP000078046">
    <property type="component" value="Unassembled WGS sequence"/>
</dbReference>
<protein>
    <recommendedName>
        <fullName evidence="1">GRAM domain-containing protein</fullName>
    </recommendedName>
</protein>
<dbReference type="AlphaFoldDB" id="A0A177APZ8"/>
<dbReference type="InterPro" id="IPR004182">
    <property type="entry name" value="GRAM"/>
</dbReference>
<dbReference type="InterPro" id="IPR011993">
    <property type="entry name" value="PH-like_dom_sf"/>
</dbReference>
<reference evidence="2 3" key="1">
    <citation type="submission" date="2016-04" db="EMBL/GenBank/DDBJ databases">
        <title>The genome of Intoshia linei affirms orthonectids as highly simplified spiralians.</title>
        <authorList>
            <person name="Mikhailov K.V."/>
            <person name="Slusarev G.S."/>
            <person name="Nikitin M.A."/>
            <person name="Logacheva M.D."/>
            <person name="Penin A."/>
            <person name="Aleoshin V."/>
            <person name="Panchin Y.V."/>
        </authorList>
    </citation>
    <scope>NUCLEOTIDE SEQUENCE [LARGE SCALE GENOMIC DNA]</scope>
    <source>
        <strain evidence="2">Intl2013</strain>
        <tissue evidence="2">Whole animal</tissue>
    </source>
</reference>
<dbReference type="Gene3D" id="2.30.29.30">
    <property type="entry name" value="Pleckstrin-homology domain (PH domain)/Phosphotyrosine-binding domain (PTB)"/>
    <property type="match status" value="1"/>
</dbReference>
<evidence type="ECO:0000313" key="2">
    <source>
        <dbReference type="EMBL" id="OAF64058.1"/>
    </source>
</evidence>
<comment type="caution">
    <text evidence="2">The sequence shown here is derived from an EMBL/GenBank/DDBJ whole genome shotgun (WGS) entry which is preliminary data.</text>
</comment>
<dbReference type="EMBL" id="LWCA01002178">
    <property type="protein sequence ID" value="OAF64058.1"/>
    <property type="molecule type" value="Genomic_DNA"/>
</dbReference>
<dbReference type="Pfam" id="PF02893">
    <property type="entry name" value="GRAM"/>
    <property type="match status" value="1"/>
</dbReference>
<name>A0A177APZ8_9BILA</name>
<gene>
    <name evidence="2" type="ORF">A3Q56_08238</name>
</gene>
<feature type="domain" description="GRAM" evidence="1">
    <location>
        <begin position="153"/>
        <end position="208"/>
    </location>
</feature>
<evidence type="ECO:0000313" key="3">
    <source>
        <dbReference type="Proteomes" id="UP000078046"/>
    </source>
</evidence>